<evidence type="ECO:0000313" key="3">
    <source>
        <dbReference type="Proteomes" id="UP000248553"/>
    </source>
</evidence>
<dbReference type="Proteomes" id="UP000248553">
    <property type="component" value="Unassembled WGS sequence"/>
</dbReference>
<dbReference type="RefSeq" id="WP_111477232.1">
    <property type="nucleotide sequence ID" value="NZ_QHKM01000001.1"/>
</dbReference>
<evidence type="ECO:0008006" key="4">
    <source>
        <dbReference type="Google" id="ProtNLM"/>
    </source>
</evidence>
<sequence length="218" mass="23326">MKANLLLAAGLLLTGAARAQTAAPPADRPWLIGLGLTSMSGYYIGTNESLDGVRLAPGLHARLALSSRLALQSGVAYQKKTTDRDESSTAQRYVQHKVLRSTVVPVLLRVALGQPRHKVQVALLGGLAFRHSDLVDQETYYYPGAAGGTFQSNQLENRLDVFLAVGAGLRYQATPRWAALADVTLNPRLGGERTQYYELLPTGLLAVGVGYSLGAARP</sequence>
<keyword evidence="3" id="KW-1185">Reference proteome</keyword>
<protein>
    <recommendedName>
        <fullName evidence="4">Outer membrane protein beta-barrel domain-containing protein</fullName>
    </recommendedName>
</protein>
<reference evidence="3" key="1">
    <citation type="submission" date="2018-05" db="EMBL/GenBank/DDBJ databases">
        <authorList>
            <person name="Nie L."/>
        </authorList>
    </citation>
    <scope>NUCLEOTIDE SEQUENCE [LARGE SCALE GENOMIC DNA]</scope>
    <source>
        <strain evidence="3">NL</strain>
    </source>
</reference>
<evidence type="ECO:0000313" key="2">
    <source>
        <dbReference type="EMBL" id="RAK70482.1"/>
    </source>
</evidence>
<accession>A0A328BT70</accession>
<keyword evidence="1" id="KW-0732">Signal</keyword>
<feature type="signal peptide" evidence="1">
    <location>
        <begin position="1"/>
        <end position="19"/>
    </location>
</feature>
<dbReference type="EMBL" id="QHKM01000001">
    <property type="protein sequence ID" value="RAK70482.1"/>
    <property type="molecule type" value="Genomic_DNA"/>
</dbReference>
<gene>
    <name evidence="2" type="ORF">DLM85_06520</name>
</gene>
<organism evidence="2 3">
    <name type="scientific">Hymenobacter edaphi</name>
    <dbReference type="NCBI Taxonomy" id="2211146"/>
    <lineage>
        <taxon>Bacteria</taxon>
        <taxon>Pseudomonadati</taxon>
        <taxon>Bacteroidota</taxon>
        <taxon>Cytophagia</taxon>
        <taxon>Cytophagales</taxon>
        <taxon>Hymenobacteraceae</taxon>
        <taxon>Hymenobacter</taxon>
    </lineage>
</organism>
<dbReference type="OrthoDB" id="9837742at2"/>
<dbReference type="InterPro" id="IPR011250">
    <property type="entry name" value="OMP/PagP_B-barrel"/>
</dbReference>
<dbReference type="AlphaFoldDB" id="A0A328BT70"/>
<feature type="chain" id="PRO_5016360083" description="Outer membrane protein beta-barrel domain-containing protein" evidence="1">
    <location>
        <begin position="20"/>
        <end position="218"/>
    </location>
</feature>
<proteinExistence type="predicted"/>
<dbReference type="SUPFAM" id="SSF56925">
    <property type="entry name" value="OMPA-like"/>
    <property type="match status" value="1"/>
</dbReference>
<comment type="caution">
    <text evidence="2">The sequence shown here is derived from an EMBL/GenBank/DDBJ whole genome shotgun (WGS) entry which is preliminary data.</text>
</comment>
<evidence type="ECO:0000256" key="1">
    <source>
        <dbReference type="SAM" id="SignalP"/>
    </source>
</evidence>
<name>A0A328BT70_9BACT</name>